<feature type="transmembrane region" description="Helical" evidence="1">
    <location>
        <begin position="24"/>
        <end position="42"/>
    </location>
</feature>
<dbReference type="Proteomes" id="UP000033930">
    <property type="component" value="Unassembled WGS sequence"/>
</dbReference>
<dbReference type="AlphaFoldDB" id="A0A0G0YGP4"/>
<sequence>MNNLSISFESEHKTRHLRSNAKEYLFLLLIIILGCACFRLWIARDSVSSIKPDDSVISVQFLKTPANIELLHNNLGFSLLIPNSGITWDDVILMSNREFAVHINAIGQINGITIDTNISDAQKLSIEQFGLFIKNINDRTLISQQETAFPLSSTRIFTLMPLWPFFDGHIESPEKSGWLEINKDGLVFHDFGVKPTINSSQMLFPDNSVAVARVLSTQESLNTNTLLSNLLTSPIKSILEITRSDSPWAISLYSYESENLDYSILIKNKLATEDLALLAKQLIQSGDLSTVALTLDDSTHVSELVSTYQNPEVSITTEQGSTFIHAYTDKNEIHLTQTPTDLYITSIDSSLISAQKNAQPACNSKAHTFADLSQIKLNPSMGFDNLLIDQFQSFGITNRNIYFCW</sequence>
<keyword evidence="1" id="KW-0812">Transmembrane</keyword>
<dbReference type="EMBL" id="LCAW01000005">
    <property type="protein sequence ID" value="KKR99532.1"/>
    <property type="molecule type" value="Genomic_DNA"/>
</dbReference>
<keyword evidence="1" id="KW-1133">Transmembrane helix</keyword>
<evidence type="ECO:0000256" key="1">
    <source>
        <dbReference type="SAM" id="Phobius"/>
    </source>
</evidence>
<reference evidence="2 3" key="1">
    <citation type="journal article" date="2015" name="Nature">
        <title>rRNA introns, odd ribosomes, and small enigmatic genomes across a large radiation of phyla.</title>
        <authorList>
            <person name="Brown C.T."/>
            <person name="Hug L.A."/>
            <person name="Thomas B.C."/>
            <person name="Sharon I."/>
            <person name="Castelle C.J."/>
            <person name="Singh A."/>
            <person name="Wilkins M.J."/>
            <person name="Williams K.H."/>
            <person name="Banfield J.F."/>
        </authorList>
    </citation>
    <scope>NUCLEOTIDE SEQUENCE [LARGE SCALE GENOMIC DNA]</scope>
</reference>
<gene>
    <name evidence="2" type="ORF">UU50_C0005G0039</name>
</gene>
<protein>
    <submittedName>
        <fullName evidence="2">Uncharacterized protein</fullName>
    </submittedName>
</protein>
<name>A0A0G0YGP4_9BACT</name>
<evidence type="ECO:0000313" key="3">
    <source>
        <dbReference type="Proteomes" id="UP000033930"/>
    </source>
</evidence>
<comment type="caution">
    <text evidence="2">The sequence shown here is derived from an EMBL/GenBank/DDBJ whole genome shotgun (WGS) entry which is preliminary data.</text>
</comment>
<organism evidence="2 3">
    <name type="scientific">Candidatus Uhrbacteria bacterium GW2011_GWC1_41_20</name>
    <dbReference type="NCBI Taxonomy" id="1618983"/>
    <lineage>
        <taxon>Bacteria</taxon>
        <taxon>Candidatus Uhriibacteriota</taxon>
    </lineage>
</organism>
<keyword evidence="1" id="KW-0472">Membrane</keyword>
<accession>A0A0G0YGP4</accession>
<proteinExistence type="predicted"/>
<evidence type="ECO:0000313" key="2">
    <source>
        <dbReference type="EMBL" id="KKR99532.1"/>
    </source>
</evidence>